<evidence type="ECO:0000256" key="1">
    <source>
        <dbReference type="SAM" id="Phobius"/>
    </source>
</evidence>
<accession>A0A1H8ME69</accession>
<dbReference type="InterPro" id="IPR052710">
    <property type="entry name" value="CAAX_protease"/>
</dbReference>
<dbReference type="GO" id="GO:0080120">
    <property type="term" value="P:CAAX-box protein maturation"/>
    <property type="evidence" value="ECO:0007669"/>
    <property type="project" value="UniProtKB-ARBA"/>
</dbReference>
<dbReference type="RefSeq" id="WP_091496536.1">
    <property type="nucleotide sequence ID" value="NZ_FODJ01000004.1"/>
</dbReference>
<protein>
    <recommendedName>
        <fullName evidence="2">CAAX prenyl protease 2/Lysostaphin resistance protein A-like domain-containing protein</fullName>
    </recommendedName>
</protein>
<feature type="domain" description="CAAX prenyl protease 2/Lysostaphin resistance protein A-like" evidence="2">
    <location>
        <begin position="155"/>
        <end position="239"/>
    </location>
</feature>
<sequence length="249" mass="28135">MQGNYLRHTDLTHNNELSPLRNELKWKEWLLFVIAYPGFSIVLSFVAAIVLSIISAIIETDLTHYLMMIQYAALLDAVAFGLALLIFRSVRRFISNQFSMEPFKKITTYVYIVATMGLTYISQHIIINLLSLEEEGSQVSLFGIDQMELTAMNISFLVVAFVLLAPITEEILFRGILFGFLNKKLGFLLGLISSSIIFGLLHPGHRLSVTIMALLLTTAYFKTKSLWVTIAIHMIWNAFATYGLLSMVL</sequence>
<dbReference type="OrthoDB" id="9782250at2"/>
<organism evidence="3 4">
    <name type="scientific">Amphibacillus marinus</name>
    <dbReference type="NCBI Taxonomy" id="872970"/>
    <lineage>
        <taxon>Bacteria</taxon>
        <taxon>Bacillati</taxon>
        <taxon>Bacillota</taxon>
        <taxon>Bacilli</taxon>
        <taxon>Bacillales</taxon>
        <taxon>Bacillaceae</taxon>
        <taxon>Amphibacillus</taxon>
    </lineage>
</organism>
<feature type="transmembrane region" description="Helical" evidence="1">
    <location>
        <begin position="150"/>
        <end position="173"/>
    </location>
</feature>
<dbReference type="Pfam" id="PF02517">
    <property type="entry name" value="Rce1-like"/>
    <property type="match status" value="1"/>
</dbReference>
<keyword evidence="1" id="KW-1133">Transmembrane helix</keyword>
<feature type="transmembrane region" description="Helical" evidence="1">
    <location>
        <begin position="185"/>
        <end position="205"/>
    </location>
</feature>
<keyword evidence="1" id="KW-0472">Membrane</keyword>
<dbReference type="EMBL" id="FODJ01000004">
    <property type="protein sequence ID" value="SEO15518.1"/>
    <property type="molecule type" value="Genomic_DNA"/>
</dbReference>
<name>A0A1H8ME69_9BACI</name>
<dbReference type="InterPro" id="IPR003675">
    <property type="entry name" value="Rce1/LyrA-like_dom"/>
</dbReference>
<dbReference type="GO" id="GO:0004175">
    <property type="term" value="F:endopeptidase activity"/>
    <property type="evidence" value="ECO:0007669"/>
    <property type="project" value="UniProtKB-ARBA"/>
</dbReference>
<keyword evidence="1" id="KW-0812">Transmembrane</keyword>
<dbReference type="PANTHER" id="PTHR36435">
    <property type="entry name" value="SLR1288 PROTEIN"/>
    <property type="match status" value="1"/>
</dbReference>
<reference evidence="3 4" key="1">
    <citation type="submission" date="2016-10" db="EMBL/GenBank/DDBJ databases">
        <authorList>
            <person name="de Groot N.N."/>
        </authorList>
    </citation>
    <scope>NUCLEOTIDE SEQUENCE [LARGE SCALE GENOMIC DNA]</scope>
    <source>
        <strain evidence="3 4">CGMCC 1.10434</strain>
    </source>
</reference>
<keyword evidence="4" id="KW-1185">Reference proteome</keyword>
<evidence type="ECO:0000313" key="3">
    <source>
        <dbReference type="EMBL" id="SEO15518.1"/>
    </source>
</evidence>
<evidence type="ECO:0000313" key="4">
    <source>
        <dbReference type="Proteomes" id="UP000199300"/>
    </source>
</evidence>
<gene>
    <name evidence="3" type="ORF">SAMN04488134_104123</name>
</gene>
<feature type="transmembrane region" description="Helical" evidence="1">
    <location>
        <begin position="108"/>
        <end position="130"/>
    </location>
</feature>
<proteinExistence type="predicted"/>
<dbReference type="STRING" id="872970.SAMN04488134_104123"/>
<dbReference type="Proteomes" id="UP000199300">
    <property type="component" value="Unassembled WGS sequence"/>
</dbReference>
<feature type="transmembrane region" description="Helical" evidence="1">
    <location>
        <begin position="29"/>
        <end position="58"/>
    </location>
</feature>
<feature type="transmembrane region" description="Helical" evidence="1">
    <location>
        <begin position="225"/>
        <end position="245"/>
    </location>
</feature>
<feature type="transmembrane region" description="Helical" evidence="1">
    <location>
        <begin position="64"/>
        <end position="87"/>
    </location>
</feature>
<dbReference type="PANTHER" id="PTHR36435:SF1">
    <property type="entry name" value="CAAX AMINO TERMINAL PROTEASE FAMILY PROTEIN"/>
    <property type="match status" value="1"/>
</dbReference>
<evidence type="ECO:0000259" key="2">
    <source>
        <dbReference type="Pfam" id="PF02517"/>
    </source>
</evidence>
<dbReference type="AlphaFoldDB" id="A0A1H8ME69"/>